<feature type="domain" description="Glycosyltransferase 2-like" evidence="1">
    <location>
        <begin position="22"/>
        <end position="127"/>
    </location>
</feature>
<dbReference type="Gene3D" id="3.90.550.10">
    <property type="entry name" value="Spore Coat Polysaccharide Biosynthesis Protein SpsA, Chain A"/>
    <property type="match status" value="1"/>
</dbReference>
<dbReference type="RefSeq" id="WP_162424255.1">
    <property type="nucleotide sequence ID" value="NZ_WVIE01000019.1"/>
</dbReference>
<keyword evidence="3" id="KW-1185">Reference proteome</keyword>
<dbReference type="Pfam" id="PF00535">
    <property type="entry name" value="Glycos_transf_2"/>
    <property type="match status" value="1"/>
</dbReference>
<dbReference type="SUPFAM" id="SSF53448">
    <property type="entry name" value="Nucleotide-diphospho-sugar transferases"/>
    <property type="match status" value="1"/>
</dbReference>
<sequence length="271" mass="31649">MLVFIIPLRSKRVSKSWETVSNLLERTLLSVQNQTSSKFRTIVVCHERPTLKNTYSYLEYVDVDFSPPRSITRDAKNTDKYQKILAGLRYAYKDKNAYFMTLDSDDCVSNKLAQFVQENPDCNGWFFNTGYQYREGSKAIRLRKKNFHLICGTSNIVRGELLQPLIDQDEFLAINDKRFLQHHRLAIVMAERGSPLQPLPFPGAIYSTDNTENSMYQTHLFLKEIAGNPKELVRFYALRFYRLFVYKALIQQVCDEFGLYSVQCKTCNKLR</sequence>
<protein>
    <submittedName>
        <fullName evidence="2">Glycosyltransferase</fullName>
    </submittedName>
</protein>
<accession>A0A8J7Z2A3</accession>
<dbReference type="InterPro" id="IPR001173">
    <property type="entry name" value="Glyco_trans_2-like"/>
</dbReference>
<name>A0A8J7Z2A3_9CYAN</name>
<evidence type="ECO:0000259" key="1">
    <source>
        <dbReference type="Pfam" id="PF00535"/>
    </source>
</evidence>
<proteinExistence type="predicted"/>
<dbReference type="InterPro" id="IPR029044">
    <property type="entry name" value="Nucleotide-diphossugar_trans"/>
</dbReference>
<dbReference type="CDD" id="cd00761">
    <property type="entry name" value="Glyco_tranf_GTA_type"/>
    <property type="match status" value="1"/>
</dbReference>
<dbReference type="EMBL" id="WVIE01000019">
    <property type="protein sequence ID" value="NDJ18727.1"/>
    <property type="molecule type" value="Genomic_DNA"/>
</dbReference>
<dbReference type="AlphaFoldDB" id="A0A8J7Z2A3"/>
<evidence type="ECO:0000313" key="2">
    <source>
        <dbReference type="EMBL" id="NDJ18727.1"/>
    </source>
</evidence>
<comment type="caution">
    <text evidence="2">The sequence shown here is derived from an EMBL/GenBank/DDBJ whole genome shotgun (WGS) entry which is preliminary data.</text>
</comment>
<dbReference type="Proteomes" id="UP000646053">
    <property type="component" value="Unassembled WGS sequence"/>
</dbReference>
<reference evidence="2" key="1">
    <citation type="submission" date="2019-12" db="EMBL/GenBank/DDBJ databases">
        <title>High-Quality draft genome sequences of three cyanobacteria isolated from the limestone walls of the Old Cathedral of Coimbra.</title>
        <authorList>
            <person name="Tiago I."/>
            <person name="Soares F."/>
            <person name="Portugal A."/>
        </authorList>
    </citation>
    <scope>NUCLEOTIDE SEQUENCE</scope>
    <source>
        <strain evidence="2">A</strain>
    </source>
</reference>
<evidence type="ECO:0000313" key="3">
    <source>
        <dbReference type="Proteomes" id="UP000646053"/>
    </source>
</evidence>
<gene>
    <name evidence="2" type="ORF">GS601_15765</name>
</gene>
<organism evidence="2 3">
    <name type="scientific">Myxacorys almedinensis A</name>
    <dbReference type="NCBI Taxonomy" id="2690445"/>
    <lineage>
        <taxon>Bacteria</taxon>
        <taxon>Bacillati</taxon>
        <taxon>Cyanobacteriota</taxon>
        <taxon>Cyanophyceae</taxon>
        <taxon>Leptolyngbyales</taxon>
        <taxon>Leptolyngbyaceae</taxon>
        <taxon>Myxacorys</taxon>
        <taxon>Myxacorys almedinensis</taxon>
    </lineage>
</organism>